<proteinExistence type="predicted"/>
<comment type="caution">
    <text evidence="2">The sequence shown here is derived from an EMBL/GenBank/DDBJ whole genome shotgun (WGS) entry which is preliminary data.</text>
</comment>
<dbReference type="Pfam" id="PF07727">
    <property type="entry name" value="RVT_2"/>
    <property type="match status" value="1"/>
</dbReference>
<name>A0A834GZR0_RHOSS</name>
<dbReference type="InterPro" id="IPR013103">
    <property type="entry name" value="RVT_2"/>
</dbReference>
<dbReference type="EMBL" id="WJXA01000005">
    <property type="protein sequence ID" value="KAF7142667.1"/>
    <property type="molecule type" value="Genomic_DNA"/>
</dbReference>
<dbReference type="AlphaFoldDB" id="A0A834GZR0"/>
<evidence type="ECO:0000313" key="3">
    <source>
        <dbReference type="Proteomes" id="UP000626092"/>
    </source>
</evidence>
<dbReference type="OrthoDB" id="1740642at2759"/>
<dbReference type="Proteomes" id="UP000626092">
    <property type="component" value="Unassembled WGS sequence"/>
</dbReference>
<gene>
    <name evidence="2" type="ORF">RHSIM_Rhsim05G0218500</name>
</gene>
<accession>A0A834GZR0</accession>
<evidence type="ECO:0000259" key="1">
    <source>
        <dbReference type="Pfam" id="PF07727"/>
    </source>
</evidence>
<keyword evidence="3" id="KW-1185">Reference proteome</keyword>
<organism evidence="2 3">
    <name type="scientific">Rhododendron simsii</name>
    <name type="common">Sims's rhododendron</name>
    <dbReference type="NCBI Taxonomy" id="118357"/>
    <lineage>
        <taxon>Eukaryota</taxon>
        <taxon>Viridiplantae</taxon>
        <taxon>Streptophyta</taxon>
        <taxon>Embryophyta</taxon>
        <taxon>Tracheophyta</taxon>
        <taxon>Spermatophyta</taxon>
        <taxon>Magnoliopsida</taxon>
        <taxon>eudicotyledons</taxon>
        <taxon>Gunneridae</taxon>
        <taxon>Pentapetalae</taxon>
        <taxon>asterids</taxon>
        <taxon>Ericales</taxon>
        <taxon>Ericaceae</taxon>
        <taxon>Ericoideae</taxon>
        <taxon>Rhodoreae</taxon>
        <taxon>Rhododendron</taxon>
    </lineage>
</organism>
<sequence length="176" mass="19589">MFKEFKKSMIREFEMTDIGLMSHFLGFEVEQKEDGIFICQSGYAKDVLKRFGVESCNPVNTPVESGIELRKSTNGGNVDPTYFKSLVGSLRYLTCTRPDILYGVGLISHQVQRLQLMSRANEAFCEYTESEDGVSSSVEQGAAMTEAETVAFDLENDVAIDVGDDAEVEDPFPHDC</sequence>
<feature type="domain" description="Reverse transcriptase Ty1/copia-type" evidence="1">
    <location>
        <begin position="1"/>
        <end position="64"/>
    </location>
</feature>
<protein>
    <recommendedName>
        <fullName evidence="1">Reverse transcriptase Ty1/copia-type domain-containing protein</fullName>
    </recommendedName>
</protein>
<reference evidence="2" key="1">
    <citation type="submission" date="2019-11" db="EMBL/GenBank/DDBJ databases">
        <authorList>
            <person name="Liu Y."/>
            <person name="Hou J."/>
            <person name="Li T.-Q."/>
            <person name="Guan C.-H."/>
            <person name="Wu X."/>
            <person name="Wu H.-Z."/>
            <person name="Ling F."/>
            <person name="Zhang R."/>
            <person name="Shi X.-G."/>
            <person name="Ren J.-P."/>
            <person name="Chen E.-F."/>
            <person name="Sun J.-M."/>
        </authorList>
    </citation>
    <scope>NUCLEOTIDE SEQUENCE</scope>
    <source>
        <strain evidence="2">Adult_tree_wgs_1</strain>
        <tissue evidence="2">Leaves</tissue>
    </source>
</reference>
<evidence type="ECO:0000313" key="2">
    <source>
        <dbReference type="EMBL" id="KAF7142667.1"/>
    </source>
</evidence>